<dbReference type="OMA" id="VQTITHI"/>
<reference evidence="5" key="2">
    <citation type="submission" date="2025-08" db="UniProtKB">
        <authorList>
            <consortium name="Ensembl"/>
        </authorList>
    </citation>
    <scope>IDENTIFICATION</scope>
</reference>
<evidence type="ECO:0000256" key="1">
    <source>
        <dbReference type="ARBA" id="ARBA00023054"/>
    </source>
</evidence>
<evidence type="ECO:0000313" key="5">
    <source>
        <dbReference type="Ensembl" id="ENSAOCP00000019798.2"/>
    </source>
</evidence>
<feature type="coiled-coil region" evidence="3">
    <location>
        <begin position="69"/>
        <end position="96"/>
    </location>
</feature>
<organism evidence="5 6">
    <name type="scientific">Amphiprion ocellaris</name>
    <name type="common">Clown anemonefish</name>
    <dbReference type="NCBI Taxonomy" id="80972"/>
    <lineage>
        <taxon>Eukaryota</taxon>
        <taxon>Metazoa</taxon>
        <taxon>Chordata</taxon>
        <taxon>Craniata</taxon>
        <taxon>Vertebrata</taxon>
        <taxon>Euteleostomi</taxon>
        <taxon>Actinopterygii</taxon>
        <taxon>Neopterygii</taxon>
        <taxon>Teleostei</taxon>
        <taxon>Neoteleostei</taxon>
        <taxon>Acanthomorphata</taxon>
        <taxon>Ovalentaria</taxon>
        <taxon>Pomacentridae</taxon>
        <taxon>Amphiprion</taxon>
    </lineage>
</organism>
<reference evidence="5" key="3">
    <citation type="submission" date="2025-09" db="UniProtKB">
        <authorList>
            <consortium name="Ensembl"/>
        </authorList>
    </citation>
    <scope>IDENTIFICATION</scope>
</reference>
<dbReference type="RefSeq" id="XP_023129459.2">
    <property type="nucleotide sequence ID" value="XM_023273691.3"/>
</dbReference>
<proteinExistence type="inferred from homology"/>
<dbReference type="PANTHER" id="PTHR22420:SF5">
    <property type="entry name" value="PROTEIN FAM81B"/>
    <property type="match status" value="1"/>
</dbReference>
<dbReference type="PANTHER" id="PTHR22420">
    <property type="entry name" value="PROTEIN FAM81A"/>
    <property type="match status" value="1"/>
</dbReference>
<name>A0A3Q1C1J7_AMPOC</name>
<comment type="similarity">
    <text evidence="2">Belongs to the FAM81 family.</text>
</comment>
<reference evidence="5 6" key="1">
    <citation type="submission" date="2022-01" db="EMBL/GenBank/DDBJ databases">
        <title>A chromosome-scale genome assembly of the false clownfish, Amphiprion ocellaris.</title>
        <authorList>
            <person name="Ryu T."/>
        </authorList>
    </citation>
    <scope>NUCLEOTIDE SEQUENCE [LARGE SCALE GENOMIC DNA]</scope>
</reference>
<evidence type="ECO:0000256" key="4">
    <source>
        <dbReference type="SAM" id="MobiDB-lite"/>
    </source>
</evidence>
<dbReference type="Ensembl" id="ENSAOCT00000014690.2">
    <property type="protein sequence ID" value="ENSAOCP00000019798.2"/>
    <property type="gene ID" value="ENSAOCG00000003437.2"/>
</dbReference>
<evidence type="ECO:0000256" key="3">
    <source>
        <dbReference type="SAM" id="Coils"/>
    </source>
</evidence>
<sequence>MSQESKLQPYQSHTRPDVLDGHLSSQGRTLAVLLEQAFRIKEEVAAGLQSSRGSVQAEAASRKLLENHILTITRIVKQLSTDIQKLERQIAQRDSVTSGTTTAVQNLEQKNIAGIGDLRGRVARCDASIAKLSADMSSGEQQVIQLQKEVSELRAAVGVQLKELEVKFDRDLRRQEASLTRHSEGQRSSISDLYRQVKLLEDRMSDELKEAKEQTEILRKWTEQQLNSSVQIHAQGSQQLRSLLKGKMSEIESRLSDRLLALEMHVEQFEKQQSQTDRSQYDQLKRSEAKLSRRMTSAENSIHQELQLLKQEYHRGFLSVCDAVESLRQINDIKSRLDKEKLQRDIRHISSKVTELNDS</sequence>
<protein>
    <recommendedName>
        <fullName evidence="7">Family with sequence similarity 81 member B</fullName>
    </recommendedName>
</protein>
<keyword evidence="1 3" id="KW-0175">Coiled coil</keyword>
<evidence type="ECO:0008006" key="7">
    <source>
        <dbReference type="Google" id="ProtNLM"/>
    </source>
</evidence>
<accession>A0A3Q1C1J7</accession>
<dbReference type="Proteomes" id="UP001501940">
    <property type="component" value="Chromosome 6"/>
</dbReference>
<keyword evidence="6" id="KW-1185">Reference proteome</keyword>
<gene>
    <name evidence="5" type="primary">FAM81B</name>
</gene>
<dbReference type="GeneTree" id="ENSGT00390000004985"/>
<evidence type="ECO:0000313" key="6">
    <source>
        <dbReference type="Proteomes" id="UP001501940"/>
    </source>
</evidence>
<feature type="compositionally biased region" description="Polar residues" evidence="4">
    <location>
        <begin position="1"/>
        <end position="13"/>
    </location>
</feature>
<dbReference type="AlphaFoldDB" id="A0A3Q1C1J7"/>
<evidence type="ECO:0000256" key="2">
    <source>
        <dbReference type="ARBA" id="ARBA00046344"/>
    </source>
</evidence>
<dbReference type="InterPro" id="IPR029619">
    <property type="entry name" value="FAM81"/>
</dbReference>
<dbReference type="STRING" id="80972.ENSAOCP00000019798"/>
<dbReference type="GeneID" id="111570763"/>
<feature type="coiled-coil region" evidence="3">
    <location>
        <begin position="129"/>
        <end position="156"/>
    </location>
</feature>
<feature type="region of interest" description="Disordered" evidence="4">
    <location>
        <begin position="1"/>
        <end position="22"/>
    </location>
</feature>